<reference evidence="7 8" key="1">
    <citation type="submission" date="2014-04" db="EMBL/GenBank/DDBJ databases">
        <title>Comparative Genomics of Cryptosporidium Species.</title>
        <authorList>
            <person name="Silva J.C."/>
            <person name="Su Q."/>
            <person name="Chalmers R."/>
            <person name="Chibucos M.C."/>
            <person name="Elwin K."/>
            <person name="Godinez A."/>
            <person name="Guo F."/>
            <person name="Huynh K."/>
            <person name="Orvis J."/>
            <person name="Ott S."/>
            <person name="Sadzewicz L."/>
            <person name="Sengamalay N."/>
            <person name="Shetty A."/>
            <person name="Sun M."/>
            <person name="Tallon L."/>
            <person name="Xiao L."/>
            <person name="Zhang H."/>
            <person name="Fraser C.M."/>
            <person name="Zhu G."/>
            <person name="Kissinger J."/>
            <person name="Widmer G."/>
        </authorList>
    </citation>
    <scope>NUCLEOTIDE SEQUENCE [LARGE SCALE GENOMIC DNA]</scope>
    <source>
        <strain evidence="7 8">UKMEL1</strain>
    </source>
</reference>
<dbReference type="OrthoDB" id="10250769at2759"/>
<evidence type="ECO:0000256" key="2">
    <source>
        <dbReference type="ARBA" id="ARBA00022737"/>
    </source>
</evidence>
<dbReference type="Pfam" id="PF04192">
    <property type="entry name" value="Utp21"/>
    <property type="match status" value="1"/>
</dbReference>
<keyword evidence="1 3" id="KW-0853">WD repeat</keyword>
<dbReference type="InterPro" id="IPR019775">
    <property type="entry name" value="WD40_repeat_CS"/>
</dbReference>
<keyword evidence="8" id="KW-1185">Reference proteome</keyword>
<dbReference type="InterPro" id="IPR007319">
    <property type="entry name" value="WDR36/Utp21_C"/>
</dbReference>
<dbReference type="AlphaFoldDB" id="A0A2P4YWI2"/>
<gene>
    <name evidence="7" type="ORF">CmeUKMEL1_01140</name>
</gene>
<accession>A0A2P4YWI2</accession>
<dbReference type="Pfam" id="PF25168">
    <property type="entry name" value="Beta-prop_WDR36-Utp21_2nd"/>
    <property type="match status" value="1"/>
</dbReference>
<evidence type="ECO:0000313" key="8">
    <source>
        <dbReference type="Proteomes" id="UP000236928"/>
    </source>
</evidence>
<dbReference type="GO" id="GO:0006364">
    <property type="term" value="P:rRNA processing"/>
    <property type="evidence" value="ECO:0007669"/>
    <property type="project" value="InterPro"/>
</dbReference>
<feature type="region of interest" description="Disordered" evidence="4">
    <location>
        <begin position="743"/>
        <end position="764"/>
    </location>
</feature>
<name>A0A2P4YWI2_9CRYT</name>
<feature type="compositionally biased region" description="Basic and acidic residues" evidence="4">
    <location>
        <begin position="831"/>
        <end position="849"/>
    </location>
</feature>
<evidence type="ECO:0000256" key="4">
    <source>
        <dbReference type="SAM" id="MobiDB-lite"/>
    </source>
</evidence>
<dbReference type="InterPro" id="IPR001680">
    <property type="entry name" value="WD40_rpt"/>
</dbReference>
<evidence type="ECO:0000256" key="3">
    <source>
        <dbReference type="PROSITE-ProRule" id="PRU00221"/>
    </source>
</evidence>
<proteinExistence type="predicted"/>
<feature type="region of interest" description="Disordered" evidence="4">
    <location>
        <begin position="825"/>
        <end position="849"/>
    </location>
</feature>
<feature type="domain" description="WDR36/Utp21 C-terminal" evidence="5">
    <location>
        <begin position="774"/>
        <end position="984"/>
    </location>
</feature>
<sequence>MCPSADFPVWLEDTRGRRAYIRRIGFVTDEVPFALEKLGDEYFIVVSTGHYYQVYDLDQLRIKYISQRMEDRIENLVTKYETVYVSMGNKIAGYNRHEKTFEIEHNSTVRGMLVLGELLISWDKETIIVSELDSNRLKCKILVDMDVSEEIVTILHPVTYLNKVLVVTSKGCELWNINTKKMIHRFSSIKVALNTSKSMKNKIEINDKQKITTAVTSSHPDIVGIGTQNGMVYTLDIANDVILLSLEHMPEQKGVRSLSFCSEKAILISGCENGDIVLWDLENARALSILDSAHESEVVKVQFVPGVLIFITSGKDNALLEFVIDNQNSPPRELRSRRGHLSSITKAQFYNALPEKSRDLLCVSNYKNCGYLGKTSTIQQHQNRIFSQNSLKKKFNDKYQFPFSRLPPIIDISFAESRHFDWPNIVTIHQGMHEVFVWSGHNFALTPNLITLENVQRLDNNTHSKSNQSQSFVSHGLTVKRKSLPLAKAISVSGCGNYLVVGYSDGSIHRFNLQSCIHSGQLVFPDNSEINQPTMEILSIHISHSTMVLCIIRDLDNYYLSTWSIKPIKHLNTKIILSRASILSNTETQEVFISKIFGYLLSLGLSDGRVILYDFQSQVISREFQCGHNHILDITMSSDNRWIAVSTKDSELFIFDIISSNLLDWVKFKSPAICCVFDHSDAFLITSHDQSKGLLSVWANKHALSISVGIEGLSNPPSEPYCIDDPPSRVLYFEDSEQALYNDKDSTNASESNDNTNLLDSDFPENGDFDPSLVDRKLMSFSGIPFSTLQAILFIDEIKERNKPIEPPKKPESVPFFLPNTTEFSSTIHKPSKESDNEEAISKDLTESKDPSLSLKTELQELLEITSLDDSDSFLSITKLLKSKSPSGVNLLLRQLGPLSGGSFQEITQMIHYFNISISKRTDSELIQTYLNIFLKIHSTTILENESEFKDFQDIVLKLNNLVKSDWDSLQDRLQNISCFLKFVTNIQMD</sequence>
<dbReference type="GO" id="GO:0032040">
    <property type="term" value="C:small-subunit processome"/>
    <property type="evidence" value="ECO:0007669"/>
    <property type="project" value="InterPro"/>
</dbReference>
<comment type="caution">
    <text evidence="7">The sequence shown here is derived from an EMBL/GenBank/DDBJ whole genome shotgun (WGS) entry which is preliminary data.</text>
</comment>
<dbReference type="SMART" id="SM00320">
    <property type="entry name" value="WD40"/>
    <property type="match status" value="4"/>
</dbReference>
<organism evidence="7 8">
    <name type="scientific">Cryptosporidium meleagridis</name>
    <dbReference type="NCBI Taxonomy" id="93969"/>
    <lineage>
        <taxon>Eukaryota</taxon>
        <taxon>Sar</taxon>
        <taxon>Alveolata</taxon>
        <taxon>Apicomplexa</taxon>
        <taxon>Conoidasida</taxon>
        <taxon>Coccidia</taxon>
        <taxon>Eucoccidiorida</taxon>
        <taxon>Eimeriorina</taxon>
        <taxon>Cryptosporidiidae</taxon>
        <taxon>Cryptosporidium</taxon>
    </lineage>
</organism>
<dbReference type="Proteomes" id="UP000236928">
    <property type="component" value="Unassembled WGS sequence"/>
</dbReference>
<evidence type="ECO:0000259" key="5">
    <source>
        <dbReference type="Pfam" id="PF04192"/>
    </source>
</evidence>
<dbReference type="EMBL" id="JIBK01000002">
    <property type="protein sequence ID" value="POM82187.1"/>
    <property type="molecule type" value="Genomic_DNA"/>
</dbReference>
<dbReference type="Pfam" id="PF25171">
    <property type="entry name" value="Beta-prop_WDR36-Utp21_1st"/>
    <property type="match status" value="1"/>
</dbReference>
<dbReference type="InterPro" id="IPR015943">
    <property type="entry name" value="WD40/YVTN_repeat-like_dom_sf"/>
</dbReference>
<evidence type="ECO:0000259" key="6">
    <source>
        <dbReference type="Pfam" id="PF25171"/>
    </source>
</evidence>
<protein>
    <submittedName>
        <fullName evidence="7">Utp21 specific WD40 associated putative domain protein</fullName>
    </submittedName>
</protein>
<feature type="domain" description="WDR36/Utp21 N-terminal" evidence="6">
    <location>
        <begin position="44"/>
        <end position="325"/>
    </location>
</feature>
<dbReference type="SUPFAM" id="SSF50978">
    <property type="entry name" value="WD40 repeat-like"/>
    <property type="match status" value="1"/>
</dbReference>
<dbReference type="VEuPathDB" id="CryptoDB:CmeUKMEL1_01140"/>
<keyword evidence="2" id="KW-0677">Repeat</keyword>
<evidence type="ECO:0000256" key="1">
    <source>
        <dbReference type="ARBA" id="ARBA00022574"/>
    </source>
</evidence>
<dbReference type="InterPro" id="IPR059157">
    <property type="entry name" value="WDR36-Utp21_N"/>
</dbReference>
<feature type="repeat" description="WD" evidence="3">
    <location>
        <begin position="248"/>
        <end position="289"/>
    </location>
</feature>
<dbReference type="PANTHER" id="PTHR22840:SF12">
    <property type="entry name" value="WD REPEAT-CONTAINING PROTEIN 36"/>
    <property type="match status" value="1"/>
</dbReference>
<dbReference type="InterPro" id="IPR036322">
    <property type="entry name" value="WD40_repeat_dom_sf"/>
</dbReference>
<evidence type="ECO:0000313" key="7">
    <source>
        <dbReference type="EMBL" id="POM82187.1"/>
    </source>
</evidence>
<feature type="compositionally biased region" description="Polar residues" evidence="4">
    <location>
        <begin position="747"/>
        <end position="759"/>
    </location>
</feature>
<dbReference type="GO" id="GO:0034388">
    <property type="term" value="C:Pwp2p-containing subcomplex of 90S preribosome"/>
    <property type="evidence" value="ECO:0007669"/>
    <property type="project" value="TreeGrafter"/>
</dbReference>
<dbReference type="PROSITE" id="PS50082">
    <property type="entry name" value="WD_REPEATS_2"/>
    <property type="match status" value="1"/>
</dbReference>
<dbReference type="PROSITE" id="PS00678">
    <property type="entry name" value="WD_REPEATS_1"/>
    <property type="match status" value="1"/>
</dbReference>
<dbReference type="PANTHER" id="PTHR22840">
    <property type="entry name" value="WD REPEAT-CONTAINING PROTEIN 36"/>
    <property type="match status" value="1"/>
</dbReference>
<dbReference type="Gene3D" id="2.130.10.10">
    <property type="entry name" value="YVTN repeat-like/Quinoprotein amine dehydrogenase"/>
    <property type="match status" value="2"/>
</dbReference>